<evidence type="ECO:0000313" key="2">
    <source>
        <dbReference type="Proteomes" id="UP000295678"/>
    </source>
</evidence>
<dbReference type="EMBL" id="SMAK01000003">
    <property type="protein sequence ID" value="TCT12050.1"/>
    <property type="molecule type" value="Genomic_DNA"/>
</dbReference>
<dbReference type="SUPFAM" id="SSF52540">
    <property type="entry name" value="P-loop containing nucleoside triphosphate hydrolases"/>
    <property type="match status" value="1"/>
</dbReference>
<dbReference type="InterPro" id="IPR027417">
    <property type="entry name" value="P-loop_NTPase"/>
</dbReference>
<dbReference type="AlphaFoldDB" id="A0A4R3MEG5"/>
<reference evidence="1 2" key="1">
    <citation type="submission" date="2019-03" db="EMBL/GenBank/DDBJ databases">
        <title>Genomic Encyclopedia of Type Strains, Phase IV (KMG-IV): sequencing the most valuable type-strain genomes for metagenomic binning, comparative biology and taxonomic classification.</title>
        <authorList>
            <person name="Goeker M."/>
        </authorList>
    </citation>
    <scope>NUCLEOTIDE SEQUENCE [LARGE SCALE GENOMIC DNA]</scope>
    <source>
        <strain evidence="1 2">DSM 19345</strain>
    </source>
</reference>
<keyword evidence="1" id="KW-0808">Transferase</keyword>
<sequence length="381" mass="41941">MTIPTRAAGPQVGAWGDRLSGFLERHPRLALAVAGLESRLLRDRLAQTDVLSPVYVTGLAGSGSTILFELLARHPWFATHRGSDSPPVLSPVAWNWLMDLAGKATGKARVRALADGIKDTPDRLAALEERVWMAFFPDLHAPGRDAVLDRRTSNPPFEVFYRDHIRKILLLRGGDRYLANASYNITRIGYILSLFPDARFIVPVREPVAQVASLMRQHELFCHAGGIDPRGARHPGRAGHLGYGLDRRAMPINADGQASRIEALWQQGREIEGWALSWAQVYGHLADRFAADPAIAEATMVVRYEDLCADPQTTMRAVLAHCRVEDEAIIAHAVATVRVPDHHLPGFTPAEMRQIVAITGPVAHRYGYPDPAAAARRAAVR</sequence>
<gene>
    <name evidence="1" type="ORF">EDC22_103364</name>
</gene>
<dbReference type="Pfam" id="PF13469">
    <property type="entry name" value="Sulfotransfer_3"/>
    <property type="match status" value="1"/>
</dbReference>
<keyword evidence="2" id="KW-1185">Reference proteome</keyword>
<comment type="caution">
    <text evidence="1">The sequence shown here is derived from an EMBL/GenBank/DDBJ whole genome shotgun (WGS) entry which is preliminary data.</text>
</comment>
<protein>
    <submittedName>
        <fullName evidence="1">Sulfotransferase family protein</fullName>
    </submittedName>
</protein>
<accession>A0A4R3MEG5</accession>
<dbReference type="GO" id="GO:0016740">
    <property type="term" value="F:transferase activity"/>
    <property type="evidence" value="ECO:0007669"/>
    <property type="project" value="UniProtKB-KW"/>
</dbReference>
<proteinExistence type="predicted"/>
<evidence type="ECO:0000313" key="1">
    <source>
        <dbReference type="EMBL" id="TCT12050.1"/>
    </source>
</evidence>
<dbReference type="Proteomes" id="UP000295678">
    <property type="component" value="Unassembled WGS sequence"/>
</dbReference>
<dbReference type="RefSeq" id="WP_165926820.1">
    <property type="nucleotide sequence ID" value="NZ_SMAK01000003.1"/>
</dbReference>
<name>A0A4R3MEG5_9HYPH</name>
<organism evidence="1 2">
    <name type="scientific">Tepidamorphus gemmatus</name>
    <dbReference type="NCBI Taxonomy" id="747076"/>
    <lineage>
        <taxon>Bacteria</taxon>
        <taxon>Pseudomonadati</taxon>
        <taxon>Pseudomonadota</taxon>
        <taxon>Alphaproteobacteria</taxon>
        <taxon>Hyphomicrobiales</taxon>
        <taxon>Tepidamorphaceae</taxon>
        <taxon>Tepidamorphus</taxon>
    </lineage>
</organism>
<dbReference type="Gene3D" id="3.40.50.300">
    <property type="entry name" value="P-loop containing nucleotide triphosphate hydrolases"/>
    <property type="match status" value="1"/>
</dbReference>